<dbReference type="Gene3D" id="2.60.120.10">
    <property type="entry name" value="Jelly Rolls"/>
    <property type="match status" value="1"/>
</dbReference>
<keyword evidence="2" id="KW-1185">Reference proteome</keyword>
<dbReference type="Proteomes" id="UP000664698">
    <property type="component" value="Unassembled WGS sequence"/>
</dbReference>
<evidence type="ECO:0000313" key="2">
    <source>
        <dbReference type="Proteomes" id="UP000664698"/>
    </source>
</evidence>
<name>A0ABS3BU43_9BACT</name>
<gene>
    <name evidence="1" type="ORF">J0A67_17335</name>
</gene>
<accession>A0ABS3BU43</accession>
<dbReference type="EMBL" id="JAFKCW010000004">
    <property type="protein sequence ID" value="MBN7802643.1"/>
    <property type="molecule type" value="Genomic_DNA"/>
</dbReference>
<comment type="caution">
    <text evidence="1">The sequence shown here is derived from an EMBL/GenBank/DDBJ whole genome shotgun (WGS) entry which is preliminary data.</text>
</comment>
<dbReference type="InterPro" id="IPR014710">
    <property type="entry name" value="RmlC-like_jellyroll"/>
</dbReference>
<evidence type="ECO:0000313" key="1">
    <source>
        <dbReference type="EMBL" id="MBN7802643.1"/>
    </source>
</evidence>
<proteinExistence type="predicted"/>
<dbReference type="RefSeq" id="WP_206570658.1">
    <property type="nucleotide sequence ID" value="NZ_JAFKCW010000004.1"/>
</dbReference>
<dbReference type="InterPro" id="IPR018490">
    <property type="entry name" value="cNMP-bd_dom_sf"/>
</dbReference>
<protein>
    <submittedName>
        <fullName evidence="1">Crp/Fnr family transcriptional regulator</fullName>
    </submittedName>
</protein>
<organism evidence="1 2">
    <name type="scientific">Algoriphagus aestuariicola</name>
    <dbReference type="NCBI Taxonomy" id="1852016"/>
    <lineage>
        <taxon>Bacteria</taxon>
        <taxon>Pseudomonadati</taxon>
        <taxon>Bacteroidota</taxon>
        <taxon>Cytophagia</taxon>
        <taxon>Cytophagales</taxon>
        <taxon>Cyclobacteriaceae</taxon>
        <taxon>Algoriphagus</taxon>
    </lineage>
</organism>
<dbReference type="SUPFAM" id="SSF51206">
    <property type="entry name" value="cAMP-binding domain-like"/>
    <property type="match status" value="1"/>
</dbReference>
<sequence>MEQKFISQLISDYDQLLKLPREAYEMVIPNLKQVTLKRGTVIKEYGKADVVSRYLCEGFIGSFNSNGEKIELFSIFKPSDTVFDEVSFRTGIASSTVLRTISDVTFLEFPSDAESKLLAQHSRFSLLAHRVAHRITERNSRVHAIAKLGLENGYAVLMKEFFGLEREITNSDLGSFFGVSTRTVERWKHDLKSKSHD</sequence>
<reference evidence="1 2" key="1">
    <citation type="submission" date="2021-03" db="EMBL/GenBank/DDBJ databases">
        <title>novel species isolated from a fishpond in China.</title>
        <authorList>
            <person name="Lu H."/>
            <person name="Cai Z."/>
        </authorList>
    </citation>
    <scope>NUCLEOTIDE SEQUENCE [LARGE SCALE GENOMIC DNA]</scope>
    <source>
        <strain evidence="1 2">JCM 31546</strain>
    </source>
</reference>